<feature type="transmembrane region" description="Helical" evidence="2">
    <location>
        <begin position="1205"/>
        <end position="1225"/>
    </location>
</feature>
<dbReference type="InterPro" id="IPR011004">
    <property type="entry name" value="Trimer_LpxA-like_sf"/>
</dbReference>
<accession>A0ABV5Y7Y7</accession>
<feature type="transmembrane region" description="Helical" evidence="2">
    <location>
        <begin position="1171"/>
        <end position="1193"/>
    </location>
</feature>
<dbReference type="InterPro" id="IPR020845">
    <property type="entry name" value="AMP-binding_CS"/>
</dbReference>
<gene>
    <name evidence="4" type="ORF">ACFFP1_22340</name>
</gene>
<organism evidence="4 5">
    <name type="scientific">Arthrobacter ramosus</name>
    <dbReference type="NCBI Taxonomy" id="1672"/>
    <lineage>
        <taxon>Bacteria</taxon>
        <taxon>Bacillati</taxon>
        <taxon>Actinomycetota</taxon>
        <taxon>Actinomycetes</taxon>
        <taxon>Micrococcales</taxon>
        <taxon>Micrococcaceae</taxon>
        <taxon>Arthrobacter</taxon>
    </lineage>
</organism>
<dbReference type="InterPro" id="IPR001451">
    <property type="entry name" value="Hexapep"/>
</dbReference>
<name>A0ABV5Y7Y7_ARTRM</name>
<dbReference type="SUPFAM" id="SSF56801">
    <property type="entry name" value="Acetyl-CoA synthetase-like"/>
    <property type="match status" value="1"/>
</dbReference>
<proteinExistence type="predicted"/>
<comment type="caution">
    <text evidence="4">The sequence shown here is derived from an EMBL/GenBank/DDBJ whole genome shotgun (WGS) entry which is preliminary data.</text>
</comment>
<evidence type="ECO:0000313" key="4">
    <source>
        <dbReference type="EMBL" id="MFB9822215.1"/>
    </source>
</evidence>
<protein>
    <submittedName>
        <fullName evidence="4">Pls/PosA family non-ribosomal peptide synthetase</fullName>
    </submittedName>
</protein>
<dbReference type="EMBL" id="JBHMBC010000040">
    <property type="protein sequence ID" value="MFB9822215.1"/>
    <property type="molecule type" value="Genomic_DNA"/>
</dbReference>
<feature type="transmembrane region" description="Helical" evidence="2">
    <location>
        <begin position="954"/>
        <end position="978"/>
    </location>
</feature>
<reference evidence="4 5" key="1">
    <citation type="submission" date="2024-09" db="EMBL/GenBank/DDBJ databases">
        <authorList>
            <person name="Sun Q."/>
            <person name="Mori K."/>
        </authorList>
    </citation>
    <scope>NUCLEOTIDE SEQUENCE [LARGE SCALE GENOMIC DNA]</scope>
    <source>
        <strain evidence="4 5">JCM 1334</strain>
    </source>
</reference>
<evidence type="ECO:0000256" key="1">
    <source>
        <dbReference type="SAM" id="MobiDB-lite"/>
    </source>
</evidence>
<feature type="transmembrane region" description="Helical" evidence="2">
    <location>
        <begin position="723"/>
        <end position="745"/>
    </location>
</feature>
<dbReference type="CDD" id="cd05930">
    <property type="entry name" value="A_NRPS"/>
    <property type="match status" value="1"/>
</dbReference>
<dbReference type="InterPro" id="IPR042099">
    <property type="entry name" value="ANL_N_sf"/>
</dbReference>
<keyword evidence="2" id="KW-0812">Transmembrane</keyword>
<dbReference type="Gene3D" id="2.160.10.10">
    <property type="entry name" value="Hexapeptide repeat proteins"/>
    <property type="match status" value="2"/>
</dbReference>
<dbReference type="PANTHER" id="PTHR45527">
    <property type="entry name" value="NONRIBOSOMAL PEPTIDE SYNTHETASE"/>
    <property type="match status" value="1"/>
</dbReference>
<dbReference type="PROSITE" id="PS50075">
    <property type="entry name" value="CARRIER"/>
    <property type="match status" value="1"/>
</dbReference>
<dbReference type="Gene3D" id="3.40.50.1820">
    <property type="entry name" value="alpha/beta hydrolase"/>
    <property type="match status" value="1"/>
</dbReference>
<dbReference type="NCBIfam" id="TIGR01733">
    <property type="entry name" value="AA-adenyl-dom"/>
    <property type="match status" value="1"/>
</dbReference>
<evidence type="ECO:0000259" key="3">
    <source>
        <dbReference type="PROSITE" id="PS50075"/>
    </source>
</evidence>
<keyword evidence="5" id="KW-1185">Reference proteome</keyword>
<feature type="domain" description="Carrier" evidence="3">
    <location>
        <begin position="576"/>
        <end position="653"/>
    </location>
</feature>
<dbReference type="InterPro" id="IPR012728">
    <property type="entry name" value="Pls/PosA_C"/>
</dbReference>
<feature type="region of interest" description="Disordered" evidence="1">
    <location>
        <begin position="1"/>
        <end position="22"/>
    </location>
</feature>
<feature type="transmembrane region" description="Helical" evidence="2">
    <location>
        <begin position="680"/>
        <end position="702"/>
    </location>
</feature>
<dbReference type="Pfam" id="PF14602">
    <property type="entry name" value="Hexapep_2"/>
    <property type="match status" value="1"/>
</dbReference>
<dbReference type="InterPro" id="IPR036736">
    <property type="entry name" value="ACP-like_sf"/>
</dbReference>
<dbReference type="RefSeq" id="WP_234749551.1">
    <property type="nucleotide sequence ID" value="NZ_BAAAWN010000001.1"/>
</dbReference>
<keyword evidence="2" id="KW-0472">Membrane</keyword>
<dbReference type="InterPro" id="IPR000873">
    <property type="entry name" value="AMP-dep_synth/lig_dom"/>
</dbReference>
<dbReference type="InterPro" id="IPR009081">
    <property type="entry name" value="PP-bd_ACP"/>
</dbReference>
<dbReference type="InterPro" id="IPR029058">
    <property type="entry name" value="AB_hydrolase_fold"/>
</dbReference>
<evidence type="ECO:0000256" key="2">
    <source>
        <dbReference type="SAM" id="Phobius"/>
    </source>
</evidence>
<dbReference type="Gene3D" id="3.30.300.30">
    <property type="match status" value="1"/>
</dbReference>
<dbReference type="InterPro" id="IPR045851">
    <property type="entry name" value="AMP-bd_C_sf"/>
</dbReference>
<keyword evidence="2" id="KW-1133">Transmembrane helix</keyword>
<dbReference type="InterPro" id="IPR025110">
    <property type="entry name" value="AMP-bd_C"/>
</dbReference>
<dbReference type="Pfam" id="PF00550">
    <property type="entry name" value="PP-binding"/>
    <property type="match status" value="1"/>
</dbReference>
<sequence>MGRHVDPGRTPGGSATSPGSMIQLRDGAPVLVGTALGNAGPGNPALGNPALGNTIRWSPGERLEELFENRCDRQRAEGHRRHPAVETADGSLSYGELDARANRLARYLLARGVSPGDRIALLFEDPVRSYVGMLAVLKAHAVYVPLDPAFPPERISYIAADAGVTMLLTVSRLADSLLPGTADLAIRVDKEDHRIAAFEPSRLAWAGQTSPANGLAYIIYTSGSTGRPKGVAIAHASICHFVRIAAETYGYDSRDRVYQGMTTAFDFSVEEIWVPWMVGATLVPRPPGNNLLGPDLAEFIEARNITALCCVPTLLATLDDDVPGLRFLLVSGEACPEDLVKRWHRPGRRFLNVYGPTEATVTATWGTAEPGKPVTLGKPLPGYSAVILDPVQDRALPRGELGEIGLAGVGLARGYINRPELTEKAFIPDFLGLEDNPSHRIYRTGDLGRFNDHDEIEYHGRTDTQVKVRGYRIELSEIESVLLQMPGIAMAVVKTWEPGPGTTELAAYYTLHQDAPRVQGSDIRAWLRERLPAYMVPGYFQPLRTMPMMVSGKVDRSRLPHPTGPRAVSTDVADTRPMTPTERILAPALAAALQLTSVSTTANFFNDLGANSLLLAHFCANVRKEADPPSVSMREIYAHPTIAALAAALDAANDEALAGADAGGAETAVAEPFLRVGTGQYLLCGALQAMAALAYAYVALLIPVAGEQWIGGSRQPGDLVMRSVVVGAVSFLALAVLPVVLKWALIGRWKTGDFPLWSLKYVRFWFVKSLVNTSPVRMFVGTPVFPLYLKALGARIGPRVTILSSRIPACPDLLTVGADTVIRKDSAFYCYRAHGGRIQTGPVTLGRNVLIGEQATLDIDTAMGDDAQLGHSSSLHRFQSVPPGSAWNGSPAQPAGTNYRLDGHAISGTRSRVSFGFWTVVNHVVLVSSLGIGAIDILLASLPTGDTNPARPGFWGALLLVSFVVLFGSILAAFALVATLPRLLALFLVPGQDYPLYGPRFGLLRTIQRLTNLKSLLQLTGDSSLIVHYLNVLGYHQPDMVQTGSNFGVGLKHDSPTLATVGSGTMVSDGLSIINADYSNTAFRLSPAVIGARSFFGNNIAYPAGARVGDNCLLGTKTMVPLEGPLREGVGLLGSPPFEIPRTVDRDSAFDRFRTAEELRRRIPAKNRHNAVTLLLYLLGRWVELYVILLAAWASQAFLPAAGGLGALAGLGTMVITTNALAVLVERASLRFGRLSPLFCSIYEVPFWRHERFWKLSAGGIVQMFNGTPFKPVIWRMLGIRMGKKVFDDGCGIPERTLVTIGDYCTLNVHSGVQCHSMEDGAFKLDAITLGPGCTLGVGAFVHYGTTLHEGSQLEADSFLMKGEDVPAHSIFGGNPARELTRQAVPGLP</sequence>
<evidence type="ECO:0000313" key="5">
    <source>
        <dbReference type="Proteomes" id="UP001589702"/>
    </source>
</evidence>
<dbReference type="SUPFAM" id="SSF51161">
    <property type="entry name" value="Trimeric LpxA-like enzymes"/>
    <property type="match status" value="3"/>
</dbReference>
<dbReference type="PANTHER" id="PTHR45527:SF1">
    <property type="entry name" value="FATTY ACID SYNTHASE"/>
    <property type="match status" value="1"/>
</dbReference>
<dbReference type="Pfam" id="PF13193">
    <property type="entry name" value="AMP-binding_C"/>
    <property type="match status" value="1"/>
</dbReference>
<dbReference type="Gene3D" id="3.40.50.12780">
    <property type="entry name" value="N-terminal domain of ligase-like"/>
    <property type="match status" value="1"/>
</dbReference>
<dbReference type="NCBIfam" id="TIGR02353">
    <property type="entry name" value="NRPS_term_dom"/>
    <property type="match status" value="1"/>
</dbReference>
<feature type="transmembrane region" description="Helical" evidence="2">
    <location>
        <begin position="920"/>
        <end position="942"/>
    </location>
</feature>
<dbReference type="SUPFAM" id="SSF47336">
    <property type="entry name" value="ACP-like"/>
    <property type="match status" value="1"/>
</dbReference>
<dbReference type="InterPro" id="IPR010071">
    <property type="entry name" value="AA_adenyl_dom"/>
</dbReference>
<dbReference type="Proteomes" id="UP001589702">
    <property type="component" value="Unassembled WGS sequence"/>
</dbReference>
<dbReference type="Pfam" id="PF00501">
    <property type="entry name" value="AMP-binding"/>
    <property type="match status" value="1"/>
</dbReference>
<dbReference type="PROSITE" id="PS00455">
    <property type="entry name" value="AMP_BINDING"/>
    <property type="match status" value="1"/>
</dbReference>